<dbReference type="GO" id="GO:0006869">
    <property type="term" value="P:lipid transport"/>
    <property type="evidence" value="ECO:0007669"/>
    <property type="project" value="UniProtKB-KW"/>
</dbReference>
<name>A0A9P6C7A6_9AGAR</name>
<dbReference type="GO" id="GO:0034045">
    <property type="term" value="C:phagophore assembly site membrane"/>
    <property type="evidence" value="ECO:0007669"/>
    <property type="project" value="UniProtKB-SubCell"/>
</dbReference>
<feature type="region of interest" description="Disordered" evidence="13">
    <location>
        <begin position="637"/>
        <end position="665"/>
    </location>
</feature>
<comment type="subcellular location">
    <subcellularLocation>
        <location evidence="1">Endoplasmic reticulum membrane</location>
        <topology evidence="1">Peripheral membrane protein</topology>
    </subcellularLocation>
    <subcellularLocation>
        <location evidence="2">Preautophagosomal structure membrane</location>
        <topology evidence="2">Peripheral membrane protein</topology>
    </subcellularLocation>
</comment>
<reference evidence="14" key="1">
    <citation type="submission" date="2020-11" db="EMBL/GenBank/DDBJ databases">
        <authorList>
            <consortium name="DOE Joint Genome Institute"/>
            <person name="Ahrendt S."/>
            <person name="Riley R."/>
            <person name="Andreopoulos W."/>
            <person name="Labutti K."/>
            <person name="Pangilinan J."/>
            <person name="Ruiz-Duenas F.J."/>
            <person name="Barrasa J.M."/>
            <person name="Sanchez-Garcia M."/>
            <person name="Camarero S."/>
            <person name="Miyauchi S."/>
            <person name="Serrano A."/>
            <person name="Linde D."/>
            <person name="Babiker R."/>
            <person name="Drula E."/>
            <person name="Ayuso-Fernandez I."/>
            <person name="Pacheco R."/>
            <person name="Padilla G."/>
            <person name="Ferreira P."/>
            <person name="Barriuso J."/>
            <person name="Kellner H."/>
            <person name="Castanera R."/>
            <person name="Alfaro M."/>
            <person name="Ramirez L."/>
            <person name="Pisabarro A.G."/>
            <person name="Kuo A."/>
            <person name="Tritt A."/>
            <person name="Lipzen A."/>
            <person name="He G."/>
            <person name="Yan M."/>
            <person name="Ng V."/>
            <person name="Cullen D."/>
            <person name="Martin F."/>
            <person name="Rosso M.-N."/>
            <person name="Henrissat B."/>
            <person name="Hibbett D."/>
            <person name="Martinez A.T."/>
            <person name="Grigoriev I.V."/>
        </authorList>
    </citation>
    <scope>NUCLEOTIDE SEQUENCE</scope>
    <source>
        <strain evidence="14">MF-IS2</strain>
    </source>
</reference>
<dbReference type="PANTHER" id="PTHR13190:SF1">
    <property type="entry name" value="AUTOPHAGY-RELATED 2, ISOFORM A"/>
    <property type="match status" value="1"/>
</dbReference>
<dbReference type="PANTHER" id="PTHR13190">
    <property type="entry name" value="AUTOPHAGY-RELATED 2, ISOFORM A"/>
    <property type="match status" value="1"/>
</dbReference>
<evidence type="ECO:0000256" key="11">
    <source>
        <dbReference type="ARBA" id="ARBA00024615"/>
    </source>
</evidence>
<gene>
    <name evidence="14" type="ORF">P691DRAFT_692178</name>
</gene>
<dbReference type="GO" id="GO:0061709">
    <property type="term" value="P:reticulophagy"/>
    <property type="evidence" value="ECO:0007669"/>
    <property type="project" value="TreeGrafter"/>
</dbReference>
<dbReference type="Proteomes" id="UP000807342">
    <property type="component" value="Unassembled WGS sequence"/>
</dbReference>
<dbReference type="GO" id="GO:0005789">
    <property type="term" value="C:endoplasmic reticulum membrane"/>
    <property type="evidence" value="ECO:0007669"/>
    <property type="project" value="UniProtKB-SubCell"/>
</dbReference>
<accession>A0A9P6C7A6</accession>
<keyword evidence="6" id="KW-0256">Endoplasmic reticulum</keyword>
<evidence type="ECO:0000256" key="2">
    <source>
        <dbReference type="ARBA" id="ARBA00004623"/>
    </source>
</evidence>
<evidence type="ECO:0000256" key="6">
    <source>
        <dbReference type="ARBA" id="ARBA00022824"/>
    </source>
</evidence>
<evidence type="ECO:0000313" key="15">
    <source>
        <dbReference type="Proteomes" id="UP000807342"/>
    </source>
</evidence>
<evidence type="ECO:0000256" key="13">
    <source>
        <dbReference type="SAM" id="MobiDB-lite"/>
    </source>
</evidence>
<evidence type="ECO:0000256" key="5">
    <source>
        <dbReference type="ARBA" id="ARBA00022448"/>
    </source>
</evidence>
<dbReference type="OrthoDB" id="18982at2759"/>
<evidence type="ECO:0000256" key="8">
    <source>
        <dbReference type="ARBA" id="ARBA00023055"/>
    </source>
</evidence>
<feature type="compositionally biased region" description="Polar residues" evidence="13">
    <location>
        <begin position="340"/>
        <end position="355"/>
    </location>
</feature>
<evidence type="ECO:0000256" key="7">
    <source>
        <dbReference type="ARBA" id="ARBA00023006"/>
    </source>
</evidence>
<keyword evidence="9" id="KW-0472">Membrane</keyword>
<proteinExistence type="inferred from homology"/>
<keyword evidence="8" id="KW-0445">Lipid transport</keyword>
<comment type="catalytic activity">
    <reaction evidence="10">
        <text>a 1,2-diacyl-sn-glycero-3-phospho-L-serine(in) = a 1,2-diacyl-sn-glycero-3-phospho-L-serine(out)</text>
        <dbReference type="Rhea" id="RHEA:38663"/>
        <dbReference type="ChEBI" id="CHEBI:57262"/>
    </reaction>
</comment>
<comment type="catalytic activity">
    <reaction evidence="12">
        <text>a 1,2-diacyl-sn-glycero-3-phosphocholine(in) = a 1,2-diacyl-sn-glycero-3-phosphocholine(out)</text>
        <dbReference type="Rhea" id="RHEA:38571"/>
        <dbReference type="ChEBI" id="CHEBI:57643"/>
    </reaction>
</comment>
<comment type="similarity">
    <text evidence="3">Belongs to the ATG2 family.</text>
</comment>
<feature type="region of interest" description="Disordered" evidence="13">
    <location>
        <begin position="166"/>
        <end position="196"/>
    </location>
</feature>
<dbReference type="EMBL" id="MU151053">
    <property type="protein sequence ID" value="KAF9454552.1"/>
    <property type="molecule type" value="Genomic_DNA"/>
</dbReference>
<dbReference type="GO" id="GO:0034727">
    <property type="term" value="P:piecemeal microautophagy of the nucleus"/>
    <property type="evidence" value="ECO:0007669"/>
    <property type="project" value="TreeGrafter"/>
</dbReference>
<feature type="compositionally biased region" description="Basic residues" evidence="13">
    <location>
        <begin position="637"/>
        <end position="648"/>
    </location>
</feature>
<dbReference type="GO" id="GO:0032266">
    <property type="term" value="F:phosphatidylinositol-3-phosphate binding"/>
    <property type="evidence" value="ECO:0007669"/>
    <property type="project" value="TreeGrafter"/>
</dbReference>
<evidence type="ECO:0000313" key="14">
    <source>
        <dbReference type="EMBL" id="KAF9454552.1"/>
    </source>
</evidence>
<sequence>MSWFSAWLPELPTLNLNLALPTSIQGRFLSFVLKRTLGHFFKPGQLDARQIDSQIGSGFVQVNELELDSGAINTLLSGLPLYFSSGTLSSATVRIPWPNPLTSTLGFSLKSLHLIFELSPTPAAPFPDIDLASSVASVAETFFHEELTPREEASLMDSLHSDVPDTAFNTDKESIPGGLDPFDVGSEEEPRSETESGGISLFATLIERLLSRFEFDAQDIQITIIHPDNVGVTFSLSEIKYSTNIRQPDTPSPVDGHAPSVTRSLTANGITLQMKDLRKSTVHLSESPTASHPPTPSTIRVPPHHVHPSESPSSSSSSLDEETIMAMSQSLATLPPREPSLSQSMESTMYQSALSVVNEDDEPTESRPPPVVTDHPDNPQPSPVPLDKLVFSSGSSPITITVVTTPPTNVEGHSSDQRDKLTFSLQTGLFACALRPWHIRGLLSLTDTIISRVPKSRPQSARQTTTSSLVVFNVEASLDLRGITVLLLPSGSRSTNDDLERFFLHPLIPPSLSSGYLRLHVETITASLRLPSQLEASQNPSTQTRSRLNNHMLMKGVFSVHNVSVFVFRSADGSDISAFPVLFTDPYLTTQYSLSHRHPSEQDGSLDNPLPDFDVLDWTAQDQQKKGAARLSYWRCKPKARQQTRRRPQDRSIVVSPPGHVEELPGCAPEEQAFLVTFEKTQKHKQSTELAVKGKIAPIHILVDLDTLIGDDVVMKFMEEATHNFSPASGPRPEDADRPDHFGADDTPPVTRRAKERTRLERLVLDDLDLEYDYDDTHTRGQHGNAYQKSRDEIHLSLDLAALRLELRVPSPRDIPSSGALVIDLHTIELRNGPKKADNHPRFATPLDEPSPVPMFSVECERILVAHSLVNQSLATALLSLGPLSDGDGSDPPGPYVPLRPRVSVTKSQASSGVITVLNVELPSAHVVITKELLDGLQYFIDDVSQLFERFLQRTTKAEGEGRESSDTSLIGSRFFAKSRSNSTSALMSSTSSSSSETVMKLAISEAFLRAWVPRTDAEPTSIRPFDVFASELSVLIELKPEGKEETVITLGILDTKIVNVFKSGKAETILALTAPRGLTSTPRPLVKLRFISLTVPGSMAKETRLKLTLSDFTCNMFPDIDWAKDLGLFAKSPPGTFESVIPNERTSIVLKIMDSSIRAYAPTKPGAIVLYVGDTDLTTDITGNSLESTVALGIQYLSILTIDDVDAYVGEVVTHESKGVPYWKSSGYALVAEVAETKTTVTVAKNPPVHVELNVDGIRLHLHLAADTLAALSALIADIASTFGSSEKEVPQVTREPIVLSETNTSRNLMESVEDIAFQRPPEIGPAPDLICDDLPTNADYLDESFGAAAGLREFSDDELDDLGNDVGGEYEIKDVVFTPVEPGGVSNHYGETIKVNVEGINMIEEYYDHLPAELSESPVGGIESKLKIRIRGGDATLFLYDGYDWVRTRKVIEEEVKEMRRRLARIRQLVANGQVHESDMEETNAVLFNSVYIGIDQDVDMTEPGVLLAAIDEELKDDVETATQSSWQSLRATGAPVAGGGKQRARATRVHGKKLTRTKGPSMEFKLMGLNADVDQFHPDEILVSKTLATIRDVEILDHIKTSTWKKFLTALRSDSRGNIRETDSEMVRIELRGVRPAPGHPSEESRLRAKILPLRLYVDQDAVDFLKKFFSFKDPHQVPVETEKSSPEAYIQLAEIFPIDLKLDYKPRRVDYRALREGRTIELMNFFHFDGAEMTLRHITLAGITGWPRMFEMLNDLWTPDVKATQLVDVISGVAPIRSMVNVGSGVADLVLLPISQYKKDGRIVRGMQKGATAFVKSTAIEAIKMGARLATGTQVILEQAESVLGGQFTDSYTTEAVQVPTLDDNGRLSLDGDEEEDAESDLISKYAEQPMNVREGFESAYRSLRRNFNSAAQTILAVPMEVYERSGNEGPVRSVIRAVPIAVLKPMIGASEAISKTLLGLHNTLDPNVRRENEAKYKHR</sequence>
<evidence type="ECO:0000256" key="1">
    <source>
        <dbReference type="ARBA" id="ARBA00004406"/>
    </source>
</evidence>
<dbReference type="GO" id="GO:0043495">
    <property type="term" value="F:protein-membrane adaptor activity"/>
    <property type="evidence" value="ECO:0007669"/>
    <property type="project" value="TreeGrafter"/>
</dbReference>
<feature type="compositionally biased region" description="Basic and acidic residues" evidence="13">
    <location>
        <begin position="732"/>
        <end position="744"/>
    </location>
</feature>
<dbReference type="GO" id="GO:0061723">
    <property type="term" value="P:glycophagy"/>
    <property type="evidence" value="ECO:0007669"/>
    <property type="project" value="TreeGrafter"/>
</dbReference>
<feature type="region of interest" description="Disordered" evidence="13">
    <location>
        <begin position="723"/>
        <end position="753"/>
    </location>
</feature>
<dbReference type="GO" id="GO:0000422">
    <property type="term" value="P:autophagy of mitochondrion"/>
    <property type="evidence" value="ECO:0007669"/>
    <property type="project" value="TreeGrafter"/>
</dbReference>
<evidence type="ECO:0000256" key="12">
    <source>
        <dbReference type="ARBA" id="ARBA00024631"/>
    </source>
</evidence>
<feature type="compositionally biased region" description="Low complexity" evidence="13">
    <location>
        <begin position="309"/>
        <end position="318"/>
    </location>
</feature>
<evidence type="ECO:0000256" key="10">
    <source>
        <dbReference type="ARBA" id="ARBA00024479"/>
    </source>
</evidence>
<dbReference type="Pfam" id="PF13329">
    <property type="entry name" value="ATG2_CAD"/>
    <property type="match status" value="1"/>
</dbReference>
<keyword evidence="5" id="KW-0813">Transport</keyword>
<keyword evidence="7" id="KW-0072">Autophagy</keyword>
<keyword evidence="15" id="KW-1185">Reference proteome</keyword>
<dbReference type="InterPro" id="IPR026849">
    <property type="entry name" value="ATG2"/>
</dbReference>
<comment type="caution">
    <text evidence="14">The sequence shown here is derived from an EMBL/GenBank/DDBJ whole genome shotgun (WGS) entry which is preliminary data.</text>
</comment>
<evidence type="ECO:0000256" key="9">
    <source>
        <dbReference type="ARBA" id="ARBA00023136"/>
    </source>
</evidence>
<dbReference type="GO" id="GO:0061908">
    <property type="term" value="C:phagophore"/>
    <property type="evidence" value="ECO:0007669"/>
    <property type="project" value="TreeGrafter"/>
</dbReference>
<evidence type="ECO:0000256" key="4">
    <source>
        <dbReference type="ARBA" id="ARBA00018070"/>
    </source>
</evidence>
<organism evidence="14 15">
    <name type="scientific">Macrolepiota fuliginosa MF-IS2</name>
    <dbReference type="NCBI Taxonomy" id="1400762"/>
    <lineage>
        <taxon>Eukaryota</taxon>
        <taxon>Fungi</taxon>
        <taxon>Dikarya</taxon>
        <taxon>Basidiomycota</taxon>
        <taxon>Agaricomycotina</taxon>
        <taxon>Agaricomycetes</taxon>
        <taxon>Agaricomycetidae</taxon>
        <taxon>Agaricales</taxon>
        <taxon>Agaricineae</taxon>
        <taxon>Agaricaceae</taxon>
        <taxon>Macrolepiota</taxon>
    </lineage>
</organism>
<dbReference type="GO" id="GO:0000045">
    <property type="term" value="P:autophagosome assembly"/>
    <property type="evidence" value="ECO:0007669"/>
    <property type="project" value="TreeGrafter"/>
</dbReference>
<protein>
    <recommendedName>
        <fullName evidence="4">Autophagy-related protein 2</fullName>
    </recommendedName>
</protein>
<comment type="catalytic activity">
    <reaction evidence="11">
        <text>a 1,2-diacyl-sn-glycero-3-phosphoethanolamine(in) = a 1,2-diacyl-sn-glycero-3-phosphoethanolamine(out)</text>
        <dbReference type="Rhea" id="RHEA:38895"/>
        <dbReference type="ChEBI" id="CHEBI:64612"/>
    </reaction>
</comment>
<feature type="region of interest" description="Disordered" evidence="13">
    <location>
        <begin position="281"/>
        <end position="380"/>
    </location>
</feature>
<evidence type="ECO:0000256" key="3">
    <source>
        <dbReference type="ARBA" id="ARBA00009714"/>
    </source>
</evidence>